<protein>
    <recommendedName>
        <fullName evidence="5">RNA polymerase subunit sigma-70</fullName>
    </recommendedName>
</protein>
<proteinExistence type="predicted"/>
<dbReference type="RefSeq" id="WP_180948677.1">
    <property type="nucleotide sequence ID" value="NZ_CAUPFC010000010.1"/>
</dbReference>
<evidence type="ECO:0000313" key="4">
    <source>
        <dbReference type="Proteomes" id="UP001288320"/>
    </source>
</evidence>
<keyword evidence="3" id="KW-1185">Reference proteome</keyword>
<evidence type="ECO:0000313" key="3">
    <source>
        <dbReference type="Proteomes" id="UP001284901"/>
    </source>
</evidence>
<accession>A0AAW9HE30</accession>
<reference evidence="1 3" key="1">
    <citation type="submission" date="2023-10" db="EMBL/GenBank/DDBJ databases">
        <title>Whole Genome based description of the genera Actinobaculum and Actinotignum reveals a complex phylogenetic relationship within the species included in the genus Actinotignum.</title>
        <authorList>
            <person name="Jensen C.S."/>
            <person name="Dargis R."/>
            <person name="Kemp M."/>
            <person name="Christensen J.J."/>
        </authorList>
    </citation>
    <scope>NUCLEOTIDE SEQUENCE</scope>
    <source>
        <strain evidence="2 3">SLA_B089</strain>
        <strain evidence="1">SLA_B245</strain>
    </source>
</reference>
<gene>
    <name evidence="1" type="ORF">R6G74_08515</name>
    <name evidence="2" type="ORF">R6P33_08835</name>
</gene>
<name>A0AAW9HE30_9ACTO</name>
<evidence type="ECO:0008006" key="5">
    <source>
        <dbReference type="Google" id="ProtNLM"/>
    </source>
</evidence>
<dbReference type="AlphaFoldDB" id="A0AAW9HE30"/>
<organism evidence="1 4">
    <name type="scientific">Actinotignum timonense</name>
    <dbReference type="NCBI Taxonomy" id="1870995"/>
    <lineage>
        <taxon>Bacteria</taxon>
        <taxon>Bacillati</taxon>
        <taxon>Actinomycetota</taxon>
        <taxon>Actinomycetes</taxon>
        <taxon>Actinomycetales</taxon>
        <taxon>Actinomycetaceae</taxon>
        <taxon>Actinotignum</taxon>
    </lineage>
</organism>
<evidence type="ECO:0000313" key="1">
    <source>
        <dbReference type="EMBL" id="MDY5141345.1"/>
    </source>
</evidence>
<dbReference type="Proteomes" id="UP001288320">
    <property type="component" value="Unassembled WGS sequence"/>
</dbReference>
<dbReference type="Proteomes" id="UP001284901">
    <property type="component" value="Unassembled WGS sequence"/>
</dbReference>
<sequence length="79" mass="8799">MRTDDELLAEIESDADIDPERLITDPELVKIAAAQIRIKIAQRALDEAVTHARKNGRTWQAIGDTLGMTRQGALRRFAA</sequence>
<evidence type="ECO:0000313" key="2">
    <source>
        <dbReference type="EMBL" id="MDY5147120.1"/>
    </source>
</evidence>
<comment type="caution">
    <text evidence="1">The sequence shown here is derived from an EMBL/GenBank/DDBJ whole genome shotgun (WGS) entry which is preliminary data.</text>
</comment>
<dbReference type="EMBL" id="JAWNFV010000021">
    <property type="protein sequence ID" value="MDY5141345.1"/>
    <property type="molecule type" value="Genomic_DNA"/>
</dbReference>
<dbReference type="GeneID" id="92813166"/>
<dbReference type="EMBL" id="JAWNFY010000030">
    <property type="protein sequence ID" value="MDY5147120.1"/>
    <property type="molecule type" value="Genomic_DNA"/>
</dbReference>